<reference evidence="1" key="1">
    <citation type="journal article" date="2020" name="New Phytol.">
        <title>Comparative genomics reveals dynamic genome evolution in host specialist ectomycorrhizal fungi.</title>
        <authorList>
            <person name="Lofgren L.A."/>
            <person name="Nguyen N.H."/>
            <person name="Vilgalys R."/>
            <person name="Ruytinx J."/>
            <person name="Liao H.L."/>
            <person name="Branco S."/>
            <person name="Kuo A."/>
            <person name="LaButti K."/>
            <person name="Lipzen A."/>
            <person name="Andreopoulos W."/>
            <person name="Pangilinan J."/>
            <person name="Riley R."/>
            <person name="Hundley H."/>
            <person name="Na H."/>
            <person name="Barry K."/>
            <person name="Grigoriev I.V."/>
            <person name="Stajich J.E."/>
            <person name="Kennedy P.G."/>
        </authorList>
    </citation>
    <scope>NUCLEOTIDE SEQUENCE</scope>
    <source>
        <strain evidence="1">MN1</strain>
    </source>
</reference>
<organism evidence="1 2">
    <name type="scientific">Suillus subaureus</name>
    <dbReference type="NCBI Taxonomy" id="48587"/>
    <lineage>
        <taxon>Eukaryota</taxon>
        <taxon>Fungi</taxon>
        <taxon>Dikarya</taxon>
        <taxon>Basidiomycota</taxon>
        <taxon>Agaricomycotina</taxon>
        <taxon>Agaricomycetes</taxon>
        <taxon>Agaricomycetidae</taxon>
        <taxon>Boletales</taxon>
        <taxon>Suillineae</taxon>
        <taxon>Suillaceae</taxon>
        <taxon>Suillus</taxon>
    </lineage>
</organism>
<dbReference type="Pfam" id="PF07367">
    <property type="entry name" value="FB_lectin"/>
    <property type="match status" value="1"/>
</dbReference>
<dbReference type="Proteomes" id="UP000807769">
    <property type="component" value="Unassembled WGS sequence"/>
</dbReference>
<proteinExistence type="predicted"/>
<sequence length="146" mass="16225">MSYSISVRTVDTTSLNPGFTLVEKTVWHYANGGTWTNTESIQTLVMGGSGTSGTLRFRSGSGEEFLVALGVHNYKRWCDIVPDLAPGDTCMKIHPEYYVDGNPRNEMLWKQLAEIQKKSKKGTNVDVKYVEEFAGGKSFIVHITIS</sequence>
<comment type="caution">
    <text evidence="1">The sequence shown here is derived from an EMBL/GenBank/DDBJ whole genome shotgun (WGS) entry which is preliminary data.</text>
</comment>
<protein>
    <submittedName>
        <fullName evidence="1">Fungal fruit body lectin</fullName>
    </submittedName>
</protein>
<accession>A0A9P7ECF8</accession>
<evidence type="ECO:0000313" key="1">
    <source>
        <dbReference type="EMBL" id="KAG1817953.1"/>
    </source>
</evidence>
<name>A0A9P7ECF8_9AGAM</name>
<dbReference type="SUPFAM" id="SSF63724">
    <property type="entry name" value="Cytolysin/lectin"/>
    <property type="match status" value="1"/>
</dbReference>
<dbReference type="EMBL" id="JABBWG010000012">
    <property type="protein sequence ID" value="KAG1817953.1"/>
    <property type="molecule type" value="Genomic_DNA"/>
</dbReference>
<dbReference type="InterPro" id="IPR009960">
    <property type="entry name" value="Fruit_body_lectin_fun"/>
</dbReference>
<dbReference type="GeneID" id="64629404"/>
<dbReference type="Gene3D" id="2.60.270.20">
    <property type="entry name" value="Cytolysin/lectin"/>
    <property type="match status" value="1"/>
</dbReference>
<dbReference type="InterPro" id="IPR015926">
    <property type="entry name" value="Cytolysin/lectin"/>
</dbReference>
<dbReference type="RefSeq" id="XP_041194013.1">
    <property type="nucleotide sequence ID" value="XM_041335387.1"/>
</dbReference>
<evidence type="ECO:0000313" key="2">
    <source>
        <dbReference type="Proteomes" id="UP000807769"/>
    </source>
</evidence>
<dbReference type="AlphaFoldDB" id="A0A9P7ECF8"/>
<gene>
    <name evidence="1" type="ORF">BJ212DRAFT_1347873</name>
</gene>
<keyword evidence="2" id="KW-1185">Reference proteome</keyword>
<dbReference type="OrthoDB" id="4791458at2759"/>